<dbReference type="Gene3D" id="3.40.50.1460">
    <property type="match status" value="1"/>
</dbReference>
<reference evidence="4 5" key="1">
    <citation type="submission" date="2019-12" db="EMBL/GenBank/DDBJ databases">
        <authorList>
            <person name="Li M."/>
        </authorList>
    </citation>
    <scope>NUCLEOTIDE SEQUENCE [LARGE SCALE GENOMIC DNA]</scope>
    <source>
        <strain evidence="4 5">GBMRC 2046</strain>
    </source>
</reference>
<dbReference type="InterPro" id="IPR002477">
    <property type="entry name" value="Peptidoglycan-bd-like"/>
</dbReference>
<comment type="caution">
    <text evidence="4">The sequence shown here is derived from an EMBL/GenBank/DDBJ whole genome shotgun (WGS) entry which is preliminary data.</text>
</comment>
<dbReference type="GO" id="GO:0006508">
    <property type="term" value="P:proteolysis"/>
    <property type="evidence" value="ECO:0007669"/>
    <property type="project" value="InterPro"/>
</dbReference>
<evidence type="ECO:0000313" key="5">
    <source>
        <dbReference type="Proteomes" id="UP000433101"/>
    </source>
</evidence>
<accession>A0A7X3S9T0</accession>
<sequence>MCQRRPLSRETVFNRWACASRYGLVWLAAIAWLVLSADNALAKRVALVIGNSAYTNVATLKNPANDARLISDKLGEAGFEVTTVIDADLRSMKRAMIQFGRDIRAQTEASVFYYAGHGVQVRGENYLLPVTANISAQDEIDLEAININLFLRLMESSQSGVNIVILDSCRNNPFASLSRSVSRGLAPVLAPRGTYIAYSTAPGDIALDGEGQNSHYTKALAETITTPGLEIARVFRDVRRKVVEATGERQVPWESSSIIGEFYFMPPQPAPAPEVSSGDNQPGVADPYVKAAREWQALEASGDRAALRAFVEQYKGNPFASLAAARLKELGPGSVDTQPQVKASASQSQVPQPRKEEMKVAALPKETIASRLLEDMPDESEPSEPSTEPAERAYKIAKRIDTPRSWQLFYRKYGAHRKYGPLALATIKTGDQARSIATDEEAVEAILALDRTQRLNVQKRLAARGHPVGALDGIIGPNTRRAIARYQRDLGIKQTGFLSLSFLRRLGASPSPDGGEDFVSSQKAKIISSNDLEALGEDKKIVDAIRCLGLNYVIYGRYQNKLYIAVIRGMNGGYIKMLAEKCGGYLVAINSRAESRFVYDLVANEDRFFTYQYFDGQSFKHGPMIGLVQDPKAKEPRGGWRWANGDKITYSNWSPGNPDDFRSRQDYSSFFLVVRGKKDLRKARADRWDDTSGTGSGFIMELD</sequence>
<organism evidence="4 5">
    <name type="scientific">Stappia sediminis</name>
    <dbReference type="NCBI Taxonomy" id="2692190"/>
    <lineage>
        <taxon>Bacteria</taxon>
        <taxon>Pseudomonadati</taxon>
        <taxon>Pseudomonadota</taxon>
        <taxon>Alphaproteobacteria</taxon>
        <taxon>Hyphomicrobiales</taxon>
        <taxon>Stappiaceae</taxon>
        <taxon>Stappia</taxon>
    </lineage>
</organism>
<dbReference type="PANTHER" id="PTHR22576:SF37">
    <property type="entry name" value="MUCOSA-ASSOCIATED LYMPHOID TISSUE LYMPHOMA TRANSLOCATION PROTEIN 1"/>
    <property type="match status" value="1"/>
</dbReference>
<dbReference type="Gene3D" id="3.10.100.10">
    <property type="entry name" value="Mannose-Binding Protein A, subunit A"/>
    <property type="match status" value="1"/>
</dbReference>
<dbReference type="Pfam" id="PF00656">
    <property type="entry name" value="Peptidase_C14"/>
    <property type="match status" value="1"/>
</dbReference>
<dbReference type="PANTHER" id="PTHR22576">
    <property type="entry name" value="MUCOSA ASSOCIATED LYMPHOID TISSUE LYMPHOMA TRANSLOCATION PROTEIN 1/PARACASPASE"/>
    <property type="match status" value="1"/>
</dbReference>
<dbReference type="PROSITE" id="PS50208">
    <property type="entry name" value="CASPASE_P20"/>
    <property type="match status" value="1"/>
</dbReference>
<dbReference type="InterPro" id="IPR036365">
    <property type="entry name" value="PGBD-like_sf"/>
</dbReference>
<dbReference type="Pfam" id="PF01471">
    <property type="entry name" value="PG_binding_1"/>
    <property type="match status" value="1"/>
</dbReference>
<feature type="region of interest" description="Disordered" evidence="1">
    <location>
        <begin position="371"/>
        <end position="391"/>
    </location>
</feature>
<gene>
    <name evidence="4" type="ORF">GR183_19550</name>
</gene>
<dbReference type="AlphaFoldDB" id="A0A7X3S9T0"/>
<evidence type="ECO:0000259" key="2">
    <source>
        <dbReference type="PROSITE" id="PS50041"/>
    </source>
</evidence>
<dbReference type="PROSITE" id="PS50041">
    <property type="entry name" value="C_TYPE_LECTIN_2"/>
    <property type="match status" value="1"/>
</dbReference>
<dbReference type="InterPro" id="IPR052039">
    <property type="entry name" value="Caspase-related_regulators"/>
</dbReference>
<feature type="domain" description="Caspase family p20" evidence="3">
    <location>
        <begin position="42"/>
        <end position="173"/>
    </location>
</feature>
<feature type="domain" description="C-type lectin" evidence="2">
    <location>
        <begin position="583"/>
        <end position="690"/>
    </location>
</feature>
<dbReference type="InterPro" id="IPR016186">
    <property type="entry name" value="C-type_lectin-like/link_sf"/>
</dbReference>
<dbReference type="InterPro" id="IPR001304">
    <property type="entry name" value="C-type_lectin-like"/>
</dbReference>
<dbReference type="Gene3D" id="1.10.101.10">
    <property type="entry name" value="PGBD-like superfamily/PGBD"/>
    <property type="match status" value="1"/>
</dbReference>
<dbReference type="Proteomes" id="UP000433101">
    <property type="component" value="Unassembled WGS sequence"/>
</dbReference>
<dbReference type="RefSeq" id="WP_160777344.1">
    <property type="nucleotide sequence ID" value="NZ_WUMV01000009.1"/>
</dbReference>
<protein>
    <recommendedName>
        <fullName evidence="6">Caspase family p20 domain-containing protein</fullName>
    </recommendedName>
</protein>
<evidence type="ECO:0000256" key="1">
    <source>
        <dbReference type="SAM" id="MobiDB-lite"/>
    </source>
</evidence>
<keyword evidence="5" id="KW-1185">Reference proteome</keyword>
<proteinExistence type="predicted"/>
<evidence type="ECO:0008006" key="6">
    <source>
        <dbReference type="Google" id="ProtNLM"/>
    </source>
</evidence>
<dbReference type="InterPro" id="IPR036366">
    <property type="entry name" value="PGBDSf"/>
</dbReference>
<dbReference type="InterPro" id="IPR001309">
    <property type="entry name" value="Pept_C14_p20"/>
</dbReference>
<feature type="region of interest" description="Disordered" evidence="1">
    <location>
        <begin position="332"/>
        <end position="357"/>
    </location>
</feature>
<dbReference type="SUPFAM" id="SSF52129">
    <property type="entry name" value="Caspase-like"/>
    <property type="match status" value="1"/>
</dbReference>
<dbReference type="SMART" id="SM00034">
    <property type="entry name" value="CLECT"/>
    <property type="match status" value="1"/>
</dbReference>
<dbReference type="InterPro" id="IPR011600">
    <property type="entry name" value="Pept_C14_caspase"/>
</dbReference>
<dbReference type="GO" id="GO:0004197">
    <property type="term" value="F:cysteine-type endopeptidase activity"/>
    <property type="evidence" value="ECO:0007669"/>
    <property type="project" value="InterPro"/>
</dbReference>
<feature type="compositionally biased region" description="Polar residues" evidence="1">
    <location>
        <begin position="335"/>
        <end position="351"/>
    </location>
</feature>
<dbReference type="InterPro" id="IPR029030">
    <property type="entry name" value="Caspase-like_dom_sf"/>
</dbReference>
<evidence type="ECO:0000313" key="4">
    <source>
        <dbReference type="EMBL" id="MXN67110.1"/>
    </source>
</evidence>
<dbReference type="EMBL" id="WUMV01000009">
    <property type="protein sequence ID" value="MXN67110.1"/>
    <property type="molecule type" value="Genomic_DNA"/>
</dbReference>
<dbReference type="SUPFAM" id="SSF56436">
    <property type="entry name" value="C-type lectin-like"/>
    <property type="match status" value="1"/>
</dbReference>
<dbReference type="InterPro" id="IPR016187">
    <property type="entry name" value="CTDL_fold"/>
</dbReference>
<name>A0A7X3S9T0_9HYPH</name>
<dbReference type="SUPFAM" id="SSF47090">
    <property type="entry name" value="PGBD-like"/>
    <property type="match status" value="1"/>
</dbReference>
<evidence type="ECO:0000259" key="3">
    <source>
        <dbReference type="PROSITE" id="PS50208"/>
    </source>
</evidence>